<evidence type="ECO:0000313" key="2">
    <source>
        <dbReference type="Proteomes" id="UP000246121"/>
    </source>
</evidence>
<dbReference type="VEuPathDB" id="TriTrypDB:TcCLB.402857.20"/>
<dbReference type="VEuPathDB" id="TriTrypDB:TcG_02983"/>
<gene>
    <name evidence="1" type="ORF">C4B63_57g128</name>
</gene>
<protein>
    <submittedName>
        <fullName evidence="1">Uncharacterized protein</fullName>
    </submittedName>
</protein>
<dbReference type="EMBL" id="PRFA01000057">
    <property type="protein sequence ID" value="PWU89667.1"/>
    <property type="molecule type" value="Genomic_DNA"/>
</dbReference>
<dbReference type="AlphaFoldDB" id="A0A2V2UZ75"/>
<dbReference type="VEuPathDB" id="TriTrypDB:TCDM_13402"/>
<dbReference type="VEuPathDB" id="TriTrypDB:TcCL_NonESM10239"/>
<comment type="caution">
    <text evidence="1">The sequence shown here is derived from an EMBL/GenBank/DDBJ whole genome shotgun (WGS) entry which is preliminary data.</text>
</comment>
<evidence type="ECO:0000313" key="1">
    <source>
        <dbReference type="EMBL" id="PWU89667.1"/>
    </source>
</evidence>
<dbReference type="VEuPathDB" id="TriTrypDB:TcBrA4_0038800"/>
<dbReference type="VEuPathDB" id="TriTrypDB:C4B63_57g128"/>
<dbReference type="VEuPathDB" id="TriTrypDB:Tc_MARK_4590"/>
<name>A0A2V2UZ75_TRYCR</name>
<dbReference type="VEuPathDB" id="TriTrypDB:ECC02_005860"/>
<dbReference type="VEuPathDB" id="TriTrypDB:TCDM_13403"/>
<dbReference type="Proteomes" id="UP000246121">
    <property type="component" value="Unassembled WGS sequence"/>
</dbReference>
<reference evidence="1 2" key="1">
    <citation type="journal article" date="2018" name="Microb. Genom.">
        <title>Expanding an expanded genome: long-read sequencing of Trypanosoma cruzi.</title>
        <authorList>
            <person name="Berna L."/>
            <person name="Rodriguez M."/>
            <person name="Chiribao M.L."/>
            <person name="Parodi-Talice A."/>
            <person name="Pita S."/>
            <person name="Rijo G."/>
            <person name="Alvarez-Valin F."/>
            <person name="Robello C."/>
        </authorList>
    </citation>
    <scope>NUCLEOTIDE SEQUENCE [LARGE SCALE GENOMIC DNA]</scope>
    <source>
        <strain evidence="1 2">Dm28c</strain>
    </source>
</reference>
<dbReference type="VEuPathDB" id="TriTrypDB:C3747_110g86"/>
<dbReference type="VEuPathDB" id="TriTrypDB:BCY84_10136"/>
<dbReference type="VEuPathDB" id="TriTrypDB:TCSYLVIO_005067"/>
<proteinExistence type="predicted"/>
<organism evidence="1 2">
    <name type="scientific">Trypanosoma cruzi</name>
    <dbReference type="NCBI Taxonomy" id="5693"/>
    <lineage>
        <taxon>Eukaryota</taxon>
        <taxon>Discoba</taxon>
        <taxon>Euglenozoa</taxon>
        <taxon>Kinetoplastea</taxon>
        <taxon>Metakinetoplastina</taxon>
        <taxon>Trypanosomatida</taxon>
        <taxon>Trypanosomatidae</taxon>
        <taxon>Trypanosoma</taxon>
        <taxon>Schizotrypanum</taxon>
    </lineage>
</organism>
<sequence>MTGNRLHSFGRLRGGFPLSLRGGGRGSATCVRMRRHAAWDFGFTWALRNAKMPYSHEFHGGHIHNPYVEQRLCASRQLTSKVTESATSSCGVGVAGSTNSRPLFHLLTAKTRSALEEAAENFIQGERRRLYAIYRPSPSGDDSLMPSPYDYVCVLQRLSACGMGVTSKIVYLILAELLKKPLHPSQAGTEWDLPEEAAVNVQARALEAVMSGLEGLDALAFAQSCLMPPLSSTTGTDGSCHSGEMVLIHAIHRQLKGSGVNPTPVGVNGRIIDGRLIVTPFVVAAVAAALIRCNTNTEKQQAFELLQLASIARLRGLNLFDENVAERCAEAAALIGDAETVTRIIFILYRARGVLGQSVSSENAAGENADDGVINSKGKGGGSLWDRVFLGLGLPTSAEKRTEGDGDAAFRRATVRLLKSVIHAALRRPNATDSREESLTAIREAVRLFGSLRMGCDWDGTASMAVELLTQMGVETRRYLDHEPHDGDMEPLFYLHREALRVVIVLWDALPSRPSAYQHSVYAACATLAMKCYLVEVSISTENGMTVPVLAVPFFSSRIKQLDYLVAAITAALDLFDSMSPEFQVQQMHLAVTFSAAAVAISSVRPNDGSIIEHIFSRLKELFLRTGLLTTNPTDMMSRFSSLGDQGNVCGALWLYMGLSAGLLPVLLGEGEKMHAGEVLGEGMDKWVASALPSQRRLLWELLSSPVFHAYFSLMPSLLAVMVSAVELAVDTARTSPERRSEAVAMLRFLYSQRSCDSVADATARAIADRLLSSLLRFGVTTASATDIAEKCSRDLETNFASEEVILVIGASGIQNARGTKRDLLELLREMASSCETAGVSLHVGSSGAFTRRLILTLDAVLLLVDLSLRSDDGKCINEGALEVLSWLQQCPPLDPLFHQVLIMTPNSCVASLSVEMTRERRYSVWSQRFKDGVGESCAIALALADRITNPARASRVAVFLWDNDDEDDADDGAGRHTGAKTRYALLSRHGVRPLSQRRAQVQRAKADVMEILRASFPPGSFTARHRRDQKKLCVKSSFERRGVVSPSSHIP</sequence>
<accession>A0A2V2UZ75</accession>